<evidence type="ECO:0000313" key="3">
    <source>
        <dbReference type="Proteomes" id="UP000034152"/>
    </source>
</evidence>
<dbReference type="EMBL" id="JJOS01000118">
    <property type="protein sequence ID" value="KKF99270.1"/>
    <property type="molecule type" value="Genomic_DNA"/>
</dbReference>
<name>A0A0F8BD51_METMZ</name>
<dbReference type="InterPro" id="IPR007152">
    <property type="entry name" value="DUF354"/>
</dbReference>
<sequence length="343" mass="39636">MRVLFDVGHPTDVNVFRNVIKKLEKEGHSTKVTARDKENTVELLKTYGLNYEVSPHYKGMLNKALGLPRADYFVYKVAKKFSPDVFISAGTPYAAQVSKMLGKPHIAFPNTEHAKLAIYLSKPFTDLICTPTFFKRDFGKKQKRFNSFNELTYLHPKYFTPDESIVEKLGLQKDHYVLIRFSALDSHHDLSAKGFDFKSEEEVLAFIEKIEEFQRVVITSELKMGSKFEKYKLKVPSEKWHDFLYYATMYIGEGAKTASEGAILGVPAIYVSNTRRGYLDELEEKYDMSYTIPDKEQALNKAISLLKKENLKEIWRSKREKLLEDKIDTVEFIANISKKYGEK</sequence>
<dbReference type="PIRSF" id="PIRSF005357">
    <property type="entry name" value="UCP005357"/>
    <property type="match status" value="1"/>
</dbReference>
<proteinExistence type="predicted"/>
<organism evidence="1 4">
    <name type="scientific">Methanosarcina mazei</name>
    <name type="common">Methanosarcina frisia</name>
    <dbReference type="NCBI Taxonomy" id="2209"/>
    <lineage>
        <taxon>Archaea</taxon>
        <taxon>Methanobacteriati</taxon>
        <taxon>Methanobacteriota</taxon>
        <taxon>Stenosarchaea group</taxon>
        <taxon>Methanomicrobia</taxon>
        <taxon>Methanosarcinales</taxon>
        <taxon>Methanosarcinaceae</taxon>
        <taxon>Methanosarcina</taxon>
    </lineage>
</organism>
<evidence type="ECO:0000313" key="1">
    <source>
        <dbReference type="EMBL" id="KKF99270.1"/>
    </source>
</evidence>
<keyword evidence="4" id="KW-1185">Reference proteome</keyword>
<dbReference type="PATRIC" id="fig|2209.56.peg.4300"/>
<reference evidence="3 4" key="1">
    <citation type="journal article" date="2015" name="ISME J.">
        <title>Genomic and phenotypic differentiation among Methanosarcina mazei populations from Columbia River sediment.</title>
        <authorList>
            <person name="Youngblut N.D."/>
            <person name="Wirth J.S."/>
            <person name="Henriksen J.R."/>
            <person name="Smith M."/>
            <person name="Simon H."/>
            <person name="Metcalf W.W."/>
            <person name="Whitaker R.J."/>
        </authorList>
    </citation>
    <scope>NUCLEOTIDE SEQUENCE [LARGE SCALE GENOMIC DNA]</scope>
    <source>
        <strain evidence="2 3">1.H.M.2.1</strain>
        <strain evidence="1 4">2.F.A.2.4</strain>
    </source>
</reference>
<protein>
    <recommendedName>
        <fullName evidence="5">DUF354 domain-containing protein</fullName>
    </recommendedName>
</protein>
<gene>
    <name evidence="1" type="ORF">DU47_20705</name>
    <name evidence="2" type="ORF">DU80_19815</name>
</gene>
<dbReference type="Proteomes" id="UP000034152">
    <property type="component" value="Unassembled WGS sequence"/>
</dbReference>
<dbReference type="SUPFAM" id="SSF53756">
    <property type="entry name" value="UDP-Glycosyltransferase/glycogen phosphorylase"/>
    <property type="match status" value="1"/>
</dbReference>
<accession>A0A0F8BD51</accession>
<dbReference type="RefSeq" id="WP_048048243.1">
    <property type="nucleotide sequence ID" value="NZ_JJOS01000118.1"/>
</dbReference>
<dbReference type="PANTHER" id="PTHR39662">
    <property type="entry name" value="DUF354 DOMAIN-CONTAINING PROTEIN-RELATED"/>
    <property type="match status" value="1"/>
</dbReference>
<evidence type="ECO:0000313" key="4">
    <source>
        <dbReference type="Proteomes" id="UP000034578"/>
    </source>
</evidence>
<evidence type="ECO:0008006" key="5">
    <source>
        <dbReference type="Google" id="ProtNLM"/>
    </source>
</evidence>
<comment type="caution">
    <text evidence="1">The sequence shown here is derived from an EMBL/GenBank/DDBJ whole genome shotgun (WGS) entry which is preliminary data.</text>
</comment>
<dbReference type="PANTHER" id="PTHR39662:SF1">
    <property type="entry name" value="DUF354 DOMAIN-CONTAINING PROTEIN"/>
    <property type="match status" value="1"/>
</dbReference>
<dbReference type="Pfam" id="PF04007">
    <property type="entry name" value="DUF354"/>
    <property type="match status" value="1"/>
</dbReference>
<evidence type="ECO:0000313" key="2">
    <source>
        <dbReference type="EMBL" id="KKH84513.1"/>
    </source>
</evidence>
<dbReference type="Proteomes" id="UP000034578">
    <property type="component" value="Unassembled WGS sequence"/>
</dbReference>
<dbReference type="EMBL" id="JJQU01000141">
    <property type="protein sequence ID" value="KKH84513.1"/>
    <property type="molecule type" value="Genomic_DNA"/>
</dbReference>
<dbReference type="AlphaFoldDB" id="A0A0F8BD51"/>